<protein>
    <submittedName>
        <fullName evidence="7">NO-responding regulator</fullName>
    </submittedName>
</protein>
<dbReference type="PANTHER" id="PTHR36438:SF1">
    <property type="entry name" value="IRON-SULFUR CLUSTER REPAIR PROTEIN YTFE"/>
    <property type="match status" value="1"/>
</dbReference>
<accession>A0A375CD92</accession>
<keyword evidence="3" id="KW-0479">Metal-binding</keyword>
<dbReference type="InterPro" id="IPR019903">
    <property type="entry name" value="RIC_family"/>
</dbReference>
<proteinExistence type="predicted"/>
<dbReference type="GO" id="GO:0005737">
    <property type="term" value="C:cytoplasm"/>
    <property type="evidence" value="ECO:0007669"/>
    <property type="project" value="UniProtKB-SubCell"/>
</dbReference>
<sequence length="250" mass="27047">MTLQDHSLGQLARLIPGATRIFHDHGLDFCCGGKQTLRDAAQQKGLDAAAVAAIAAQLQALQDEAGPLAQDWNTAAPAALIDHILTRFHARHREQLPELIRLARRVEQVHGDRPDCPLGLADHLGEMLGELESHMQKEEQVLFPMLLRGLHAAASRPIAVMRAEHDDHGVALQRLADLTHDITLPRAACNTWRALYLGLRTLREDLMEHIHLENNVLFETATASASAAAPATAPATTPTQASGCGCSAHA</sequence>
<evidence type="ECO:0000313" key="7">
    <source>
        <dbReference type="EMBL" id="SOY68016.1"/>
    </source>
</evidence>
<name>A0A375CD92_9BURK</name>
<keyword evidence="4" id="KW-0408">Iron</keyword>
<evidence type="ECO:0000256" key="4">
    <source>
        <dbReference type="ARBA" id="ARBA00023004"/>
    </source>
</evidence>
<dbReference type="CDD" id="cd12108">
    <property type="entry name" value="Hr-like"/>
    <property type="match status" value="1"/>
</dbReference>
<dbReference type="NCBIfam" id="TIGR03652">
    <property type="entry name" value="FeS_repair_RIC"/>
    <property type="match status" value="1"/>
</dbReference>
<dbReference type="RefSeq" id="WP_116359303.1">
    <property type="nucleotide sequence ID" value="NZ_LT976854.1"/>
</dbReference>
<evidence type="ECO:0000256" key="2">
    <source>
        <dbReference type="ARBA" id="ARBA00022490"/>
    </source>
</evidence>
<dbReference type="GO" id="GO:0046872">
    <property type="term" value="F:metal ion binding"/>
    <property type="evidence" value="ECO:0007669"/>
    <property type="project" value="UniProtKB-KW"/>
</dbReference>
<dbReference type="AlphaFoldDB" id="A0A375CD92"/>
<dbReference type="Pfam" id="PF04405">
    <property type="entry name" value="ScdA_N"/>
    <property type="match status" value="1"/>
</dbReference>
<dbReference type="Proteomes" id="UP000256780">
    <property type="component" value="Chromosome CBM2587_b"/>
</dbReference>
<feature type="domain" description="Hemerythrin-like" evidence="6">
    <location>
        <begin position="81"/>
        <end position="220"/>
    </location>
</feature>
<reference evidence="7" key="1">
    <citation type="submission" date="2018-01" db="EMBL/GenBank/DDBJ databases">
        <authorList>
            <person name="Clerissi C."/>
        </authorList>
    </citation>
    <scope>NUCLEOTIDE SEQUENCE</scope>
    <source>
        <strain evidence="7">Cupriavidus sp. LMG 19464</strain>
    </source>
</reference>
<dbReference type="InterPro" id="IPR012312">
    <property type="entry name" value="Hemerythrin-like"/>
</dbReference>
<feature type="compositionally biased region" description="Low complexity" evidence="5">
    <location>
        <begin position="229"/>
        <end position="242"/>
    </location>
</feature>
<comment type="caution">
    <text evidence="7">The sequence shown here is derived from an EMBL/GenBank/DDBJ whole genome shotgun (WGS) entry which is preliminary data.</text>
</comment>
<gene>
    <name evidence="7" type="primary">norA</name>
    <name evidence="7" type="ORF">CBM2587_B90466</name>
</gene>
<evidence type="ECO:0000256" key="1">
    <source>
        <dbReference type="ARBA" id="ARBA00004496"/>
    </source>
</evidence>
<comment type="subcellular location">
    <subcellularLocation>
        <location evidence="1">Cytoplasm</location>
    </subcellularLocation>
</comment>
<feature type="region of interest" description="Disordered" evidence="5">
    <location>
        <begin position="229"/>
        <end position="250"/>
    </location>
</feature>
<dbReference type="Pfam" id="PF01814">
    <property type="entry name" value="Hemerythrin"/>
    <property type="match status" value="1"/>
</dbReference>
<organism evidence="7">
    <name type="scientific">Cupriavidus taiwanensis</name>
    <dbReference type="NCBI Taxonomy" id="164546"/>
    <lineage>
        <taxon>Bacteria</taxon>
        <taxon>Pseudomonadati</taxon>
        <taxon>Pseudomonadota</taxon>
        <taxon>Betaproteobacteria</taxon>
        <taxon>Burkholderiales</taxon>
        <taxon>Burkholderiaceae</taxon>
        <taxon>Cupriavidus</taxon>
    </lineage>
</organism>
<dbReference type="EMBL" id="OFSQ01000038">
    <property type="protein sequence ID" value="SOY68016.1"/>
    <property type="molecule type" value="Genomic_DNA"/>
</dbReference>
<dbReference type="PANTHER" id="PTHR36438">
    <property type="entry name" value="IRON-SULFUR CLUSTER REPAIR PROTEIN YTFE"/>
    <property type="match status" value="1"/>
</dbReference>
<evidence type="ECO:0000256" key="3">
    <source>
        <dbReference type="ARBA" id="ARBA00022723"/>
    </source>
</evidence>
<evidence type="ECO:0000256" key="5">
    <source>
        <dbReference type="SAM" id="MobiDB-lite"/>
    </source>
</evidence>
<dbReference type="Gene3D" id="1.20.120.520">
    <property type="entry name" value="nmb1532 protein domain like"/>
    <property type="match status" value="1"/>
</dbReference>
<evidence type="ECO:0000259" key="6">
    <source>
        <dbReference type="Pfam" id="PF01814"/>
    </source>
</evidence>
<keyword evidence="2" id="KW-0963">Cytoplasm</keyword>
<dbReference type="NCBIfam" id="NF008221">
    <property type="entry name" value="PRK10992.1"/>
    <property type="match status" value="1"/>
</dbReference>
<dbReference type="OrthoDB" id="9797132at2"/>